<keyword evidence="1" id="KW-1133">Transmembrane helix</keyword>
<evidence type="ECO:0008006" key="4">
    <source>
        <dbReference type="Google" id="ProtNLM"/>
    </source>
</evidence>
<keyword evidence="1" id="KW-0472">Membrane</keyword>
<feature type="transmembrane region" description="Helical" evidence="1">
    <location>
        <begin position="139"/>
        <end position="159"/>
    </location>
</feature>
<keyword evidence="3" id="KW-1185">Reference proteome</keyword>
<reference evidence="2 3" key="1">
    <citation type="submission" date="2020-04" db="EMBL/GenBank/DDBJ databases">
        <title>Ramlibacter sp. G-1-2-2 isolated from soil.</title>
        <authorList>
            <person name="Dahal R.H."/>
        </authorList>
    </citation>
    <scope>NUCLEOTIDE SEQUENCE [LARGE SCALE GENOMIC DNA]</scope>
    <source>
        <strain evidence="2 3">G-1-2-2</strain>
    </source>
</reference>
<dbReference type="AlphaFoldDB" id="A0A848HB11"/>
<dbReference type="InterPro" id="IPR047798">
    <property type="entry name" value="BPSS1780-like"/>
</dbReference>
<name>A0A848HB11_9BURK</name>
<evidence type="ECO:0000313" key="3">
    <source>
        <dbReference type="Proteomes" id="UP000541185"/>
    </source>
</evidence>
<evidence type="ECO:0000256" key="1">
    <source>
        <dbReference type="SAM" id="Phobius"/>
    </source>
</evidence>
<feature type="transmembrane region" description="Helical" evidence="1">
    <location>
        <begin position="97"/>
        <end position="119"/>
    </location>
</feature>
<dbReference type="NCBIfam" id="NF041043">
    <property type="entry name" value="BPSS1780_fam"/>
    <property type="match status" value="1"/>
</dbReference>
<sequence>MKLNIVPARTGIQWVKLGVQAFFRQPLGLTGLVFMYGAVYALLAAIPLVGVVALAVLTPAATLGMFVATERVSNGTFPMPSVFLAGFRSGSQCSRSMLILGAIHVGVLVVLLGALTLFFPGAPIEITEATGSTPAQVQVSPMLFVASALQLPLLVLFAFAPALVYWHGVAPVKSLFFSAIAFWRNLRAFFVYAAAWVLLLSALLLLLLLVSAGNRMVMVQFLAPFSLVFLGMLFTSLYFSFRDTFVATPPPETS</sequence>
<comment type="caution">
    <text evidence="2">The sequence shown here is derived from an EMBL/GenBank/DDBJ whole genome shotgun (WGS) entry which is preliminary data.</text>
</comment>
<dbReference type="RefSeq" id="WP_169420949.1">
    <property type="nucleotide sequence ID" value="NZ_JABBFX010000002.1"/>
</dbReference>
<proteinExistence type="predicted"/>
<keyword evidence="1" id="KW-0812">Transmembrane</keyword>
<organism evidence="2 3">
    <name type="scientific">Ramlibacter agri</name>
    <dbReference type="NCBI Taxonomy" id="2728837"/>
    <lineage>
        <taxon>Bacteria</taxon>
        <taxon>Pseudomonadati</taxon>
        <taxon>Pseudomonadota</taxon>
        <taxon>Betaproteobacteria</taxon>
        <taxon>Burkholderiales</taxon>
        <taxon>Comamonadaceae</taxon>
        <taxon>Ramlibacter</taxon>
    </lineage>
</organism>
<feature type="transmembrane region" description="Helical" evidence="1">
    <location>
        <begin position="221"/>
        <end position="241"/>
    </location>
</feature>
<feature type="transmembrane region" description="Helical" evidence="1">
    <location>
        <begin position="164"/>
        <end position="183"/>
    </location>
</feature>
<feature type="transmembrane region" description="Helical" evidence="1">
    <location>
        <begin position="189"/>
        <end position="209"/>
    </location>
</feature>
<protein>
    <recommendedName>
        <fullName evidence="4">DUF2189 domain-containing protein</fullName>
    </recommendedName>
</protein>
<gene>
    <name evidence="2" type="ORF">HHL11_23340</name>
</gene>
<accession>A0A848HB11</accession>
<evidence type="ECO:0000313" key="2">
    <source>
        <dbReference type="EMBL" id="NML46699.1"/>
    </source>
</evidence>
<dbReference type="Proteomes" id="UP000541185">
    <property type="component" value="Unassembled WGS sequence"/>
</dbReference>
<dbReference type="EMBL" id="JABBFX010000002">
    <property type="protein sequence ID" value="NML46699.1"/>
    <property type="molecule type" value="Genomic_DNA"/>
</dbReference>